<sequence length="88" mass="10090">MFLDLLLLPVTGPIGGLIWIGEKIQERADIEYDEAENLHKLLLSLQLAYDMGNISEEEFEIQEEELLLKIQALEEEEEEAENQSESSL</sequence>
<protein>
    <submittedName>
        <fullName evidence="2">Gas vesicle protein GvpG</fullName>
    </submittedName>
</protein>
<dbReference type="InterPro" id="IPR007804">
    <property type="entry name" value="GvpG"/>
</dbReference>
<evidence type="ECO:0000256" key="1">
    <source>
        <dbReference type="SAM" id="Coils"/>
    </source>
</evidence>
<dbReference type="Proteomes" id="UP000320674">
    <property type="component" value="Unassembled WGS sequence"/>
</dbReference>
<gene>
    <name evidence="2" type="ORF">EWV77_05005</name>
</gene>
<dbReference type="AlphaFoldDB" id="A0A552I374"/>
<organism evidence="2 3">
    <name type="scientific">Microcystis viridis Mv_BB_P_19951000_S68D</name>
    <dbReference type="NCBI Taxonomy" id="2486270"/>
    <lineage>
        <taxon>Bacteria</taxon>
        <taxon>Bacillati</taxon>
        <taxon>Cyanobacteriota</taxon>
        <taxon>Cyanophyceae</taxon>
        <taxon>Oscillatoriophycideae</taxon>
        <taxon>Chroococcales</taxon>
        <taxon>Microcystaceae</taxon>
        <taxon>Microcystis</taxon>
    </lineage>
</organism>
<reference evidence="2 3" key="1">
    <citation type="submission" date="2019-01" db="EMBL/GenBank/DDBJ databases">
        <title>Coherence of Microcystis species and biogeography revealed through population genomics.</title>
        <authorList>
            <person name="Perez-Carrascal O.M."/>
            <person name="Terrat Y."/>
            <person name="Giani A."/>
            <person name="Fortin N."/>
            <person name="Tromas N."/>
            <person name="Shapiro B.J."/>
        </authorList>
    </citation>
    <scope>NUCLEOTIDE SEQUENCE [LARGE SCALE GENOMIC DNA]</scope>
    <source>
        <strain evidence="2">Mv_BB_P_19951000_S68D</strain>
    </source>
</reference>
<accession>A0A552I374</accession>
<name>A0A552I374_MICVR</name>
<keyword evidence="1" id="KW-0175">Coiled coil</keyword>
<evidence type="ECO:0000313" key="3">
    <source>
        <dbReference type="Proteomes" id="UP000320674"/>
    </source>
</evidence>
<feature type="coiled-coil region" evidence="1">
    <location>
        <begin position="56"/>
        <end position="83"/>
    </location>
</feature>
<evidence type="ECO:0000313" key="2">
    <source>
        <dbReference type="EMBL" id="TRU77916.1"/>
    </source>
</evidence>
<proteinExistence type="predicted"/>
<dbReference type="EMBL" id="SFAZ01000071">
    <property type="protein sequence ID" value="TRU77916.1"/>
    <property type="molecule type" value="Genomic_DNA"/>
</dbReference>
<dbReference type="Pfam" id="PF05120">
    <property type="entry name" value="GvpG"/>
    <property type="match status" value="1"/>
</dbReference>
<comment type="caution">
    <text evidence="2">The sequence shown here is derived from an EMBL/GenBank/DDBJ whole genome shotgun (WGS) entry which is preliminary data.</text>
</comment>